<sequence length="507" mass="59876">MFITQDEKKKFHRSQPSDTEKLIFLSGDYMPYKWRNYLKYPHYQRIRLAYDEIGIKFREICIFARATLLMLHRFLELAYQLRVMFDEKLEAHDKIDYSLLGKINYSIFMPDGLLRKIFPLPFISRLVHIFFADDLNEVNRELLERAEDAYKFLQRGKISYYKFIEVVNPSLLSCFDLDDSERLKRVSNCGIVCEFMKVMRLVGFIIMAPGLIIARSDRGTELNVPHFFMPYFDKTGESSEKLKINDTLYLNRDESYVPTYDQREALVGYKIGHRFLYCPKRSEINNIVNCQDAFELRDDRDQRWTAELEARKKERKARYEEQMGGKFASWEEEMGKRDTKEKENADARKLYVDFAKKFTHLFQKMKSDVYVHCTATALQKMKEDYKDHLYLSRCYSVSNVYTFVLPISYPKVGHIQIALTDNITSIDCAKRLLDDRFAGTNPIDQIVVSISYDKKLYAEVNARSFKNVFSVKVRYFSDGMFKGKAITIRSRDHTFGTKIYFVKLGNV</sequence>
<reference evidence="1" key="1">
    <citation type="journal article" date="2018" name="J. Gen. Virol.">
        <title>Identification and characterization of novel mosquito-borne (Kammavanpettai virus) and tick-borne (Wad Medani) reoviruses isolated in India.</title>
        <authorList>
            <person name="Yadav P.D."/>
            <person name="Shete A.M."/>
            <person name="Nyayanit D.A."/>
            <person name="Albarino C.G."/>
            <person name="Jain S."/>
            <person name="Guerrero L.W."/>
            <person name="Kumar S."/>
            <person name="Patil D.Y."/>
            <person name="Nichol S.T."/>
            <person name="Mourya D.T."/>
        </authorList>
    </citation>
    <scope>NUCLEOTIDE SEQUENCE</scope>
    <source>
        <strain evidence="1">66413</strain>
    </source>
</reference>
<name>A0A3G1RP75_9REOV</name>
<protein>
    <submittedName>
        <fullName evidence="1">Inner core protein</fullName>
    </submittedName>
</protein>
<dbReference type="EMBL" id="MG770351">
    <property type="protein sequence ID" value="AXF35758.1"/>
    <property type="molecule type" value="Genomic_RNA"/>
</dbReference>
<proteinExistence type="predicted"/>
<evidence type="ECO:0000313" key="1">
    <source>
        <dbReference type="EMBL" id="AXF35758.1"/>
    </source>
</evidence>
<gene>
    <name evidence="1" type="primary">VP2</name>
</gene>
<accession>A0A3G1RP75</accession>
<organism evidence="1">
    <name type="scientific">Kammavanpettai virus</name>
    <dbReference type="NCBI Taxonomy" id="2282480"/>
    <lineage>
        <taxon>Viruses</taxon>
        <taxon>Riboviria</taxon>
        <taxon>Orthornavirae</taxon>
        <taxon>Duplornaviricota</taxon>
        <taxon>Resentoviricetes</taxon>
        <taxon>Reovirales</taxon>
        <taxon>Sedoreoviridae</taxon>
        <taxon>Orbivirus</taxon>
    </lineage>
</organism>